<feature type="compositionally biased region" description="Basic and acidic residues" evidence="1">
    <location>
        <begin position="13"/>
        <end position="33"/>
    </location>
</feature>
<reference evidence="2 3" key="1">
    <citation type="journal article" date="2013" name="PLoS ONE">
        <title>Genomic and secretomic analyses reveal unique features of the lignocellulolytic enzyme system of Penicillium decumbens.</title>
        <authorList>
            <person name="Liu G."/>
            <person name="Zhang L."/>
            <person name="Wei X."/>
            <person name="Zou G."/>
            <person name="Qin Y."/>
            <person name="Ma L."/>
            <person name="Li J."/>
            <person name="Zheng H."/>
            <person name="Wang S."/>
            <person name="Wang C."/>
            <person name="Xun L."/>
            <person name="Zhao G.-P."/>
            <person name="Zhou Z."/>
            <person name="Qu Y."/>
        </authorList>
    </citation>
    <scope>NUCLEOTIDE SEQUENCE [LARGE SCALE GENOMIC DNA]</scope>
    <source>
        <strain evidence="3">114-2 / CGMCC 5302</strain>
    </source>
</reference>
<dbReference type="AlphaFoldDB" id="S8APN1"/>
<feature type="region of interest" description="Disordered" evidence="1">
    <location>
        <begin position="1"/>
        <end position="47"/>
    </location>
</feature>
<evidence type="ECO:0000313" key="2">
    <source>
        <dbReference type="EMBL" id="EPS27878.1"/>
    </source>
</evidence>
<evidence type="ECO:0000256" key="1">
    <source>
        <dbReference type="SAM" id="MobiDB-lite"/>
    </source>
</evidence>
<dbReference type="HOGENOM" id="CLU_2831965_0_0_1"/>
<organism evidence="2 3">
    <name type="scientific">Penicillium oxalicum (strain 114-2 / CGMCC 5302)</name>
    <name type="common">Penicillium decumbens</name>
    <dbReference type="NCBI Taxonomy" id="933388"/>
    <lineage>
        <taxon>Eukaryota</taxon>
        <taxon>Fungi</taxon>
        <taxon>Dikarya</taxon>
        <taxon>Ascomycota</taxon>
        <taxon>Pezizomycotina</taxon>
        <taxon>Eurotiomycetes</taxon>
        <taxon>Eurotiomycetidae</taxon>
        <taxon>Eurotiales</taxon>
        <taxon>Aspergillaceae</taxon>
        <taxon>Penicillium</taxon>
    </lineage>
</organism>
<evidence type="ECO:0000313" key="3">
    <source>
        <dbReference type="Proteomes" id="UP000019376"/>
    </source>
</evidence>
<dbReference type="EMBL" id="KB644410">
    <property type="protein sequence ID" value="EPS27878.1"/>
    <property type="molecule type" value="Genomic_DNA"/>
</dbReference>
<protein>
    <submittedName>
        <fullName evidence="2">Uncharacterized protein</fullName>
    </submittedName>
</protein>
<name>S8APN1_PENO1</name>
<gene>
    <name evidence="2" type="ORF">PDE_02822</name>
</gene>
<dbReference type="Proteomes" id="UP000019376">
    <property type="component" value="Unassembled WGS sequence"/>
</dbReference>
<feature type="compositionally biased region" description="Polar residues" evidence="1">
    <location>
        <begin position="1"/>
        <end position="12"/>
    </location>
</feature>
<proteinExistence type="predicted"/>
<sequence>MCAVGQLQSTTISRREIGHKVRKYTEPKSRTDPVKNGSAQPIPRAPRTFSRKRWWTLGMRLCSAAG</sequence>
<accession>S8APN1</accession>
<keyword evidence="3" id="KW-1185">Reference proteome</keyword>